<dbReference type="Proteomes" id="UP001652583">
    <property type="component" value="Chromosome B2"/>
</dbReference>
<name>A0ABM3Q4U9_ACIJB</name>
<evidence type="ECO:0000256" key="1">
    <source>
        <dbReference type="ARBA" id="ARBA00004167"/>
    </source>
</evidence>
<dbReference type="RefSeq" id="XP_053078948.1">
    <property type="nucleotide sequence ID" value="XM_053222973.1"/>
</dbReference>
<keyword evidence="2" id="KW-1015">Disulfide bond</keyword>
<dbReference type="InterPro" id="IPR006574">
    <property type="entry name" value="PRY"/>
</dbReference>
<dbReference type="PANTHER" id="PTHR24103">
    <property type="entry name" value="E3 UBIQUITIN-PROTEIN LIGASE TRIM"/>
    <property type="match status" value="1"/>
</dbReference>
<dbReference type="InterPro" id="IPR013320">
    <property type="entry name" value="ConA-like_dom_sf"/>
</dbReference>
<evidence type="ECO:0000259" key="5">
    <source>
        <dbReference type="PROSITE" id="PS50188"/>
    </source>
</evidence>
<keyword evidence="3" id="KW-0325">Glycoprotein</keyword>
<dbReference type="Pfam" id="PF00622">
    <property type="entry name" value="SPRY"/>
    <property type="match status" value="1"/>
</dbReference>
<sequence length="333" mass="38464">MVTQQTGLDTNSLMNNETHKSCLPSLQEQPQCLQGLLEPSPLMTIKVQEFHPEADVNTYPLLRLGIIIFIIFLCKNEYCNSGELRKENGELRKENGELRKENGELRKESGELRKENGELRKENEKFQMEIDQRRTQFRNGWQKASLYPDWRKEFFQAVNVILDPATAHAALVLSEGNKCVTCGEESQDLPKDPQRLNSLPCVLGHSVFTSGRWYWEVDVRDSGAWDLGICRSNVMRQGKICVKPENGFWAIRSYKDEYWVLTSPEMQLTLKEHPTRVCIFLDYEGGCISFYNMMDKSHIYTFSQGPFNVSLRPFFRLWLGYSKSLTICPVPNA</sequence>
<dbReference type="SMART" id="SM00449">
    <property type="entry name" value="SPRY"/>
    <property type="match status" value="1"/>
</dbReference>
<dbReference type="PROSITE" id="PS50188">
    <property type="entry name" value="B302_SPRY"/>
    <property type="match status" value="1"/>
</dbReference>
<protein>
    <submittedName>
        <fullName evidence="7">Butyrophilin subfamily 1 member A1-like isoform X1</fullName>
    </submittedName>
</protein>
<dbReference type="GeneID" id="128315662"/>
<dbReference type="PRINTS" id="PR01407">
    <property type="entry name" value="BUTYPHLNCDUF"/>
</dbReference>
<evidence type="ECO:0000256" key="3">
    <source>
        <dbReference type="ARBA" id="ARBA00023180"/>
    </source>
</evidence>
<dbReference type="CDD" id="cd15819">
    <property type="entry name" value="SPRY_PRY_BTN1_2"/>
    <property type="match status" value="1"/>
</dbReference>
<evidence type="ECO:0000313" key="6">
    <source>
        <dbReference type="Proteomes" id="UP001652583"/>
    </source>
</evidence>
<dbReference type="InterPro" id="IPR001870">
    <property type="entry name" value="B30.2/SPRY"/>
</dbReference>
<dbReference type="Gene3D" id="1.20.5.170">
    <property type="match status" value="1"/>
</dbReference>
<keyword evidence="6" id="KW-1185">Reference proteome</keyword>
<feature type="coiled-coil region" evidence="4">
    <location>
        <begin position="81"/>
        <end position="129"/>
    </location>
</feature>
<dbReference type="Pfam" id="PF13765">
    <property type="entry name" value="PRY"/>
    <property type="match status" value="1"/>
</dbReference>
<dbReference type="InterPro" id="IPR003877">
    <property type="entry name" value="SPRY_dom"/>
</dbReference>
<evidence type="ECO:0000256" key="4">
    <source>
        <dbReference type="SAM" id="Coils"/>
    </source>
</evidence>
<comment type="subcellular location">
    <subcellularLocation>
        <location evidence="1">Membrane</location>
        <topology evidence="1">Single-pass membrane protein</topology>
    </subcellularLocation>
</comment>
<organism evidence="6 7">
    <name type="scientific">Acinonyx jubatus</name>
    <name type="common">Cheetah</name>
    <dbReference type="NCBI Taxonomy" id="32536"/>
    <lineage>
        <taxon>Eukaryota</taxon>
        <taxon>Metazoa</taxon>
        <taxon>Chordata</taxon>
        <taxon>Craniata</taxon>
        <taxon>Vertebrata</taxon>
        <taxon>Euteleostomi</taxon>
        <taxon>Mammalia</taxon>
        <taxon>Eutheria</taxon>
        <taxon>Laurasiatheria</taxon>
        <taxon>Carnivora</taxon>
        <taxon>Feliformia</taxon>
        <taxon>Felidae</taxon>
        <taxon>Felinae</taxon>
        <taxon>Acinonyx</taxon>
    </lineage>
</organism>
<dbReference type="Gene3D" id="2.60.120.920">
    <property type="match status" value="1"/>
</dbReference>
<dbReference type="SUPFAM" id="SSF49899">
    <property type="entry name" value="Concanavalin A-like lectins/glucanases"/>
    <property type="match status" value="1"/>
</dbReference>
<dbReference type="InterPro" id="IPR050143">
    <property type="entry name" value="TRIM/RBCC"/>
</dbReference>
<reference evidence="7" key="1">
    <citation type="submission" date="2025-08" db="UniProtKB">
        <authorList>
            <consortium name="RefSeq"/>
        </authorList>
    </citation>
    <scope>IDENTIFICATION</scope>
    <source>
        <tissue evidence="7">Blood</tissue>
    </source>
</reference>
<keyword evidence="4" id="KW-0175">Coiled coil</keyword>
<dbReference type="SMART" id="SM00589">
    <property type="entry name" value="PRY"/>
    <property type="match status" value="1"/>
</dbReference>
<dbReference type="InterPro" id="IPR043136">
    <property type="entry name" value="B30.2/SPRY_sf"/>
</dbReference>
<gene>
    <name evidence="7" type="primary">LOC128315662</name>
</gene>
<evidence type="ECO:0000313" key="7">
    <source>
        <dbReference type="RefSeq" id="XP_053078948.1"/>
    </source>
</evidence>
<proteinExistence type="predicted"/>
<accession>A0ABM3Q4U9</accession>
<feature type="domain" description="B30.2/SPRY" evidence="5">
    <location>
        <begin position="140"/>
        <end position="333"/>
    </location>
</feature>
<evidence type="ECO:0000256" key="2">
    <source>
        <dbReference type="ARBA" id="ARBA00023157"/>
    </source>
</evidence>
<dbReference type="InterPro" id="IPR037958">
    <property type="entry name" value="SPRY/PRY_BTN1/2"/>
</dbReference>
<dbReference type="InterPro" id="IPR003879">
    <property type="entry name" value="Butyrophylin_SPRY"/>
</dbReference>